<name>A0AC61QP09_9BACT</name>
<protein>
    <submittedName>
        <fullName evidence="1">AsnC family transcriptional regulator</fullName>
    </submittedName>
</protein>
<accession>A0AC61QP09</accession>
<keyword evidence="2" id="KW-1185">Reference proteome</keyword>
<sequence length="159" mass="17920">MQKADKIDELDKKILNILSQNARMPFKDVAAECGVSRAAIHQRVQRLIEIGVILGSSFNINPKSLGYNTCTYVGIRLEKGSMYREVAERCSHIDEIVECHFTTGPYTMLVKLYARDNEQLMTLLNDDLQSIPGVVSTETLISLEQSIKREIPVTCKSEK</sequence>
<reference evidence="1" key="1">
    <citation type="submission" date="2019-04" db="EMBL/GenBank/DDBJ databases">
        <title>Microbes associate with the intestines of laboratory mice.</title>
        <authorList>
            <person name="Navarre W."/>
            <person name="Wong E."/>
            <person name="Huang K."/>
            <person name="Tropini C."/>
            <person name="Ng K."/>
            <person name="Yu B."/>
        </authorList>
    </citation>
    <scope>NUCLEOTIDE SEQUENCE</scope>
    <source>
        <strain evidence="1">NM73_A23</strain>
    </source>
</reference>
<organism evidence="1 2">
    <name type="scientific">Palleniella muris</name>
    <dbReference type="NCBI Taxonomy" id="3038145"/>
    <lineage>
        <taxon>Bacteria</taxon>
        <taxon>Pseudomonadati</taxon>
        <taxon>Bacteroidota</taxon>
        <taxon>Bacteroidia</taxon>
        <taxon>Bacteroidales</taxon>
        <taxon>Prevotellaceae</taxon>
        <taxon>Palleniella</taxon>
    </lineage>
</organism>
<dbReference type="EMBL" id="SRZC01000016">
    <property type="protein sequence ID" value="TGX81468.1"/>
    <property type="molecule type" value="Genomic_DNA"/>
</dbReference>
<dbReference type="Proteomes" id="UP000308886">
    <property type="component" value="Unassembled WGS sequence"/>
</dbReference>
<evidence type="ECO:0000313" key="1">
    <source>
        <dbReference type="EMBL" id="TGX81468.1"/>
    </source>
</evidence>
<proteinExistence type="predicted"/>
<comment type="caution">
    <text evidence="1">The sequence shown here is derived from an EMBL/GenBank/DDBJ whole genome shotgun (WGS) entry which is preliminary data.</text>
</comment>
<gene>
    <name evidence="1" type="ORF">E5358_10040</name>
</gene>
<evidence type="ECO:0000313" key="2">
    <source>
        <dbReference type="Proteomes" id="UP000308886"/>
    </source>
</evidence>